<gene>
    <name evidence="1" type="ORF">MM171A00522_0002</name>
</gene>
<protein>
    <submittedName>
        <fullName evidence="1">Uncharacterized protein</fullName>
    </submittedName>
</protein>
<proteinExistence type="predicted"/>
<dbReference type="AlphaFoldDB" id="A0A6M3LYI2"/>
<reference evidence="1" key="1">
    <citation type="submission" date="2020-03" db="EMBL/GenBank/DDBJ databases">
        <title>The deep terrestrial virosphere.</title>
        <authorList>
            <person name="Holmfeldt K."/>
            <person name="Nilsson E."/>
            <person name="Simone D."/>
            <person name="Lopez-Fernandez M."/>
            <person name="Wu X."/>
            <person name="de Brujin I."/>
            <person name="Lundin D."/>
            <person name="Andersson A."/>
            <person name="Bertilsson S."/>
            <person name="Dopson M."/>
        </authorList>
    </citation>
    <scope>NUCLEOTIDE SEQUENCE</scope>
    <source>
        <strain evidence="1">MM171A00522</strain>
    </source>
</reference>
<accession>A0A6M3LYI2</accession>
<name>A0A6M3LYI2_9ZZZZ</name>
<dbReference type="EMBL" id="MT143690">
    <property type="protein sequence ID" value="QJB00338.1"/>
    <property type="molecule type" value="Genomic_DNA"/>
</dbReference>
<organism evidence="1">
    <name type="scientific">viral metagenome</name>
    <dbReference type="NCBI Taxonomy" id="1070528"/>
    <lineage>
        <taxon>unclassified sequences</taxon>
        <taxon>metagenomes</taxon>
        <taxon>organismal metagenomes</taxon>
    </lineage>
</organism>
<evidence type="ECO:0000313" key="1">
    <source>
        <dbReference type="EMBL" id="QJB00338.1"/>
    </source>
</evidence>
<sequence length="74" mass="8402">MDRGEEGLLGEKVPEEDQRVPGFGNLYRFIYAQPDAALALILELLDVLEKKGVLTEEETGEVLKEGIERWRKAE</sequence>